<proteinExistence type="predicted"/>
<dbReference type="AlphaFoldDB" id="A0A2T0QCH6"/>
<organism evidence="2 3">
    <name type="scientific">Allonocardiopsis opalescens</name>
    <dbReference type="NCBI Taxonomy" id="1144618"/>
    <lineage>
        <taxon>Bacteria</taxon>
        <taxon>Bacillati</taxon>
        <taxon>Actinomycetota</taxon>
        <taxon>Actinomycetes</taxon>
        <taxon>Streptosporangiales</taxon>
        <taxon>Allonocardiopsis</taxon>
    </lineage>
</organism>
<dbReference type="InterPro" id="IPR002938">
    <property type="entry name" value="FAD-bd"/>
</dbReference>
<reference evidence="2 3" key="1">
    <citation type="submission" date="2018-03" db="EMBL/GenBank/DDBJ databases">
        <title>Genomic Encyclopedia of Archaeal and Bacterial Type Strains, Phase II (KMG-II): from individual species to whole genera.</title>
        <authorList>
            <person name="Goeker M."/>
        </authorList>
    </citation>
    <scope>NUCLEOTIDE SEQUENCE [LARGE SCALE GENOMIC DNA]</scope>
    <source>
        <strain evidence="2 3">DSM 45601</strain>
    </source>
</reference>
<protein>
    <submittedName>
        <fullName evidence="2">2-polyprenyl-6-methoxyphenol hydroxylase-like FAD-dependent oxidoreductase</fullName>
    </submittedName>
</protein>
<evidence type="ECO:0000259" key="1">
    <source>
        <dbReference type="Pfam" id="PF01494"/>
    </source>
</evidence>
<feature type="domain" description="FAD-binding" evidence="1">
    <location>
        <begin position="3"/>
        <end position="330"/>
    </location>
</feature>
<dbReference type="InterPro" id="IPR051704">
    <property type="entry name" value="FAD_aromatic-hydroxylase"/>
</dbReference>
<evidence type="ECO:0000313" key="3">
    <source>
        <dbReference type="Proteomes" id="UP000237846"/>
    </source>
</evidence>
<comment type="caution">
    <text evidence="2">The sequence shown here is derived from an EMBL/GenBank/DDBJ whole genome shotgun (WGS) entry which is preliminary data.</text>
</comment>
<dbReference type="InterPro" id="IPR036188">
    <property type="entry name" value="FAD/NAD-bd_sf"/>
</dbReference>
<dbReference type="Gene3D" id="3.30.9.10">
    <property type="entry name" value="D-Amino Acid Oxidase, subunit A, domain 2"/>
    <property type="match status" value="1"/>
</dbReference>
<accession>A0A2T0QCH6</accession>
<dbReference type="OrthoDB" id="3356051at2"/>
<dbReference type="PRINTS" id="PR00420">
    <property type="entry name" value="RNGMNOXGNASE"/>
</dbReference>
<sequence length="398" mass="43743">MRTLICGAGIAGLALALRLADLGAEVTVVERAPGPRAQGYMIDFFGPGYDAAEAMGVLPRIKELGYAIKEMAYLDESGRRRAGLDFARFARMAEGRLVSVMRPDLERALREGVEGRVDLRFGRTITHIDNRPDGVRATLSDGTVFDAELLVGADGIHSSVRRAVFGPEERFLRYLGFHTAAFAFTDPEIHREVRDRFVLTDTTEREMGLYGLRDGRTAVFTVHRAADPALPADPRQALRTEYAPLGWLAPRVLAHCPDPSQVYYDQVAQIEMPEWSRDRVVLLGDACQAVSLLAGQGASLAVAAAYVLAHELAAGGTVADALARYQDRWHREATEKQQLARQGAEWFLPASRTRLRLRRLALNLARLPGLERHFAAGLVGKPSTAIQHLTSSPEPLGR</sequence>
<dbReference type="PANTHER" id="PTHR46865:SF8">
    <property type="entry name" value="POSSIBLE OXIDOREDUCTASE"/>
    <property type="match status" value="1"/>
</dbReference>
<evidence type="ECO:0000313" key="2">
    <source>
        <dbReference type="EMBL" id="PRY01553.1"/>
    </source>
</evidence>
<dbReference type="GO" id="GO:0071949">
    <property type="term" value="F:FAD binding"/>
    <property type="evidence" value="ECO:0007669"/>
    <property type="project" value="InterPro"/>
</dbReference>
<name>A0A2T0QCH6_9ACTN</name>
<gene>
    <name evidence="2" type="ORF">CLV72_101136</name>
</gene>
<keyword evidence="3" id="KW-1185">Reference proteome</keyword>
<dbReference type="Proteomes" id="UP000237846">
    <property type="component" value="Unassembled WGS sequence"/>
</dbReference>
<dbReference type="Pfam" id="PF01494">
    <property type="entry name" value="FAD_binding_3"/>
    <property type="match status" value="1"/>
</dbReference>
<dbReference type="SUPFAM" id="SSF51905">
    <property type="entry name" value="FAD/NAD(P)-binding domain"/>
    <property type="match status" value="1"/>
</dbReference>
<dbReference type="RefSeq" id="WP_106237455.1">
    <property type="nucleotide sequence ID" value="NZ_PVZC01000001.1"/>
</dbReference>
<dbReference type="EMBL" id="PVZC01000001">
    <property type="protein sequence ID" value="PRY01553.1"/>
    <property type="molecule type" value="Genomic_DNA"/>
</dbReference>
<dbReference type="PANTHER" id="PTHR46865">
    <property type="entry name" value="OXIDOREDUCTASE-RELATED"/>
    <property type="match status" value="1"/>
</dbReference>
<dbReference type="Gene3D" id="3.50.50.60">
    <property type="entry name" value="FAD/NAD(P)-binding domain"/>
    <property type="match status" value="1"/>
</dbReference>